<dbReference type="InterPro" id="IPR000626">
    <property type="entry name" value="Ubiquitin-like_dom"/>
</dbReference>
<feature type="region of interest" description="Disordered" evidence="1">
    <location>
        <begin position="1"/>
        <end position="23"/>
    </location>
</feature>
<keyword evidence="4" id="KW-1185">Reference proteome</keyword>
<evidence type="ECO:0000256" key="1">
    <source>
        <dbReference type="SAM" id="MobiDB-lite"/>
    </source>
</evidence>
<dbReference type="Proteomes" id="UP000094527">
    <property type="component" value="Unassembled WGS sequence"/>
</dbReference>
<feature type="domain" description="Ubiquitin-like" evidence="2">
    <location>
        <begin position="66"/>
        <end position="141"/>
    </location>
</feature>
<dbReference type="Pfam" id="PF00240">
    <property type="entry name" value="ubiquitin"/>
    <property type="match status" value="1"/>
</dbReference>
<protein>
    <submittedName>
        <fullName evidence="3">Ubiquitin-like protein</fullName>
    </submittedName>
</protein>
<proteinExistence type="predicted"/>
<dbReference type="Gene3D" id="3.10.20.90">
    <property type="entry name" value="Phosphatidylinositol 3-kinase Catalytic Subunit, Chain A, domain 1"/>
    <property type="match status" value="1"/>
</dbReference>
<dbReference type="PROSITE" id="PS50053">
    <property type="entry name" value="UBIQUITIN_2"/>
    <property type="match status" value="1"/>
</dbReference>
<comment type="caution">
    <text evidence="3">The sequence shown here is derived from an EMBL/GenBank/DDBJ whole genome shotgun (WGS) entry which is preliminary data.</text>
</comment>
<accession>A0A1D2ML10</accession>
<dbReference type="EMBL" id="LJIJ01000932">
    <property type="protein sequence ID" value="ODM93707.1"/>
    <property type="molecule type" value="Genomic_DNA"/>
</dbReference>
<dbReference type="SUPFAM" id="SSF54236">
    <property type="entry name" value="Ubiquitin-like"/>
    <property type="match status" value="1"/>
</dbReference>
<organism evidence="3 4">
    <name type="scientific">Orchesella cincta</name>
    <name type="common">Springtail</name>
    <name type="synonym">Podura cincta</name>
    <dbReference type="NCBI Taxonomy" id="48709"/>
    <lineage>
        <taxon>Eukaryota</taxon>
        <taxon>Metazoa</taxon>
        <taxon>Ecdysozoa</taxon>
        <taxon>Arthropoda</taxon>
        <taxon>Hexapoda</taxon>
        <taxon>Collembola</taxon>
        <taxon>Entomobryomorpha</taxon>
        <taxon>Entomobryoidea</taxon>
        <taxon>Orchesellidae</taxon>
        <taxon>Orchesellinae</taxon>
        <taxon>Orchesella</taxon>
    </lineage>
</organism>
<dbReference type="STRING" id="48709.A0A1D2ML10"/>
<name>A0A1D2ML10_ORCCI</name>
<dbReference type="SMART" id="SM00213">
    <property type="entry name" value="UBQ"/>
    <property type="match status" value="1"/>
</dbReference>
<dbReference type="AlphaFoldDB" id="A0A1D2ML10"/>
<evidence type="ECO:0000259" key="2">
    <source>
        <dbReference type="PROSITE" id="PS50053"/>
    </source>
</evidence>
<dbReference type="OrthoDB" id="6336978at2759"/>
<reference evidence="3 4" key="1">
    <citation type="journal article" date="2016" name="Genome Biol. Evol.">
        <title>Gene Family Evolution Reflects Adaptation to Soil Environmental Stressors in the Genome of the Collembolan Orchesella cincta.</title>
        <authorList>
            <person name="Faddeeva-Vakhrusheva A."/>
            <person name="Derks M.F."/>
            <person name="Anvar S.Y."/>
            <person name="Agamennone V."/>
            <person name="Suring W."/>
            <person name="Smit S."/>
            <person name="van Straalen N.M."/>
            <person name="Roelofs D."/>
        </authorList>
    </citation>
    <scope>NUCLEOTIDE SEQUENCE [LARGE SCALE GENOMIC DNA]</scope>
    <source>
        <tissue evidence="3">Mixed pool</tissue>
    </source>
</reference>
<gene>
    <name evidence="3" type="ORF">Ocin01_12982</name>
</gene>
<evidence type="ECO:0000313" key="4">
    <source>
        <dbReference type="Proteomes" id="UP000094527"/>
    </source>
</evidence>
<dbReference type="CDD" id="cd17039">
    <property type="entry name" value="Ubl_ubiquitin_like"/>
    <property type="match status" value="1"/>
</dbReference>
<sequence length="164" mass="18082">MDPGKGKVPSKGNDKGQPSRSAAVKVRDLLSAMTLSTAERENSSTRRLQESSVQVLGATGSSADELSIKIRSLDGKTTAIQAKRCWTVKKLKEAFAEYRGDGWENVVMLYRGRRLQDEELLSKYNIEPDTFIQANFRSKGGYFHCAMAGAQKQSWLAVGSVDSF</sequence>
<dbReference type="InterPro" id="IPR029071">
    <property type="entry name" value="Ubiquitin-like_domsf"/>
</dbReference>
<evidence type="ECO:0000313" key="3">
    <source>
        <dbReference type="EMBL" id="ODM93707.1"/>
    </source>
</evidence>